<dbReference type="PANTHER" id="PTHR34835">
    <property type="entry name" value="OS07G0283600 PROTEIN-RELATED"/>
    <property type="match status" value="1"/>
</dbReference>
<gene>
    <name evidence="2" type="ORF">BRADI_4g07551v3</name>
</gene>
<dbReference type="FunCoup" id="A0A0Q3EGB3">
    <property type="interactions" value="2"/>
</dbReference>
<dbReference type="EnsemblPlants" id="KQJ86759">
    <property type="protein sequence ID" value="KQJ86759"/>
    <property type="gene ID" value="BRADI_4g07551v3"/>
</dbReference>
<sequence length="235" mass="26691">MEESETNEAPLNRTSPRIKREKSSPQDKAIYDINDGHTVEVQRNKRKKVSKDAKPKQNVGFKCSVVMLKSLIDRLSPDQCQWIRDCGFGALLDIRNCKLPKRLTLWLINKFNYHTGALGFHGMSIPIKPLIQKLLALPAGDIPVTAPLFTVAGKTKVLNPNAEQREFRDDKGGRGKALHLVIDDLIACHVQQKFQRTFLLVVFCIYLAPTSSHLINRNYLECLNNMEEVAWNELV</sequence>
<evidence type="ECO:0008006" key="5">
    <source>
        <dbReference type="Google" id="ProtNLM"/>
    </source>
</evidence>
<organism evidence="2">
    <name type="scientific">Brachypodium distachyon</name>
    <name type="common">Purple false brome</name>
    <name type="synonym">Trachynia distachya</name>
    <dbReference type="NCBI Taxonomy" id="15368"/>
    <lineage>
        <taxon>Eukaryota</taxon>
        <taxon>Viridiplantae</taxon>
        <taxon>Streptophyta</taxon>
        <taxon>Embryophyta</taxon>
        <taxon>Tracheophyta</taxon>
        <taxon>Spermatophyta</taxon>
        <taxon>Magnoliopsida</taxon>
        <taxon>Liliopsida</taxon>
        <taxon>Poales</taxon>
        <taxon>Poaceae</taxon>
        <taxon>BOP clade</taxon>
        <taxon>Pooideae</taxon>
        <taxon>Stipodae</taxon>
        <taxon>Brachypodieae</taxon>
        <taxon>Brachypodium</taxon>
    </lineage>
</organism>
<dbReference type="Gramene" id="KQJ86759">
    <property type="protein sequence ID" value="KQJ86759"/>
    <property type="gene ID" value="BRADI_4g07551v3"/>
</dbReference>
<dbReference type="EMBL" id="CM000883">
    <property type="protein sequence ID" value="KQJ86759.1"/>
    <property type="molecule type" value="Genomic_DNA"/>
</dbReference>
<reference evidence="3" key="3">
    <citation type="submission" date="2018-08" db="UniProtKB">
        <authorList>
            <consortium name="EnsemblPlants"/>
        </authorList>
    </citation>
    <scope>IDENTIFICATION</scope>
    <source>
        <strain evidence="3">cv. Bd21</strain>
    </source>
</reference>
<reference evidence="2 3" key="1">
    <citation type="journal article" date="2010" name="Nature">
        <title>Genome sequencing and analysis of the model grass Brachypodium distachyon.</title>
        <authorList>
            <consortium name="International Brachypodium Initiative"/>
        </authorList>
    </citation>
    <scope>NUCLEOTIDE SEQUENCE [LARGE SCALE GENOMIC DNA]</scope>
    <source>
        <strain evidence="2 3">Bd21</strain>
    </source>
</reference>
<dbReference type="PANTHER" id="PTHR34835:SF82">
    <property type="entry name" value="OS01G0826651 PROTEIN"/>
    <property type="match status" value="1"/>
</dbReference>
<dbReference type="InParanoid" id="A0A0Q3EGB3"/>
<dbReference type="OrthoDB" id="681927at2759"/>
<dbReference type="ExpressionAtlas" id="A0A0Q3EGB3">
    <property type="expression patterns" value="baseline and differential"/>
</dbReference>
<dbReference type="AlphaFoldDB" id="A0A0Q3EGB3"/>
<evidence type="ECO:0000313" key="4">
    <source>
        <dbReference type="Proteomes" id="UP000008810"/>
    </source>
</evidence>
<proteinExistence type="predicted"/>
<accession>A0A0Q3EGB3</accession>
<protein>
    <recommendedName>
        <fullName evidence="5">Aminotransferase-like plant mobile domain-containing protein</fullName>
    </recommendedName>
</protein>
<dbReference type="Proteomes" id="UP000008810">
    <property type="component" value="Chromosome 4"/>
</dbReference>
<evidence type="ECO:0000313" key="2">
    <source>
        <dbReference type="EMBL" id="KQJ86759.1"/>
    </source>
</evidence>
<dbReference type="STRING" id="15368.A0A0Q3EGB3"/>
<evidence type="ECO:0000313" key="3">
    <source>
        <dbReference type="EnsemblPlants" id="KQJ86759"/>
    </source>
</evidence>
<evidence type="ECO:0000256" key="1">
    <source>
        <dbReference type="SAM" id="MobiDB-lite"/>
    </source>
</evidence>
<feature type="region of interest" description="Disordered" evidence="1">
    <location>
        <begin position="1"/>
        <end position="35"/>
    </location>
</feature>
<keyword evidence="4" id="KW-1185">Reference proteome</keyword>
<reference evidence="2" key="2">
    <citation type="submission" date="2017-06" db="EMBL/GenBank/DDBJ databases">
        <title>WGS assembly of Brachypodium distachyon.</title>
        <authorList>
            <consortium name="The International Brachypodium Initiative"/>
            <person name="Lucas S."/>
            <person name="Harmon-Smith M."/>
            <person name="Lail K."/>
            <person name="Tice H."/>
            <person name="Grimwood J."/>
            <person name="Bruce D."/>
            <person name="Barry K."/>
            <person name="Shu S."/>
            <person name="Lindquist E."/>
            <person name="Wang M."/>
            <person name="Pitluck S."/>
            <person name="Vogel J.P."/>
            <person name="Garvin D.F."/>
            <person name="Mockler T.C."/>
            <person name="Schmutz J."/>
            <person name="Rokhsar D."/>
            <person name="Bevan M.W."/>
        </authorList>
    </citation>
    <scope>NUCLEOTIDE SEQUENCE</scope>
    <source>
        <strain evidence="2">Bd21</strain>
    </source>
</reference>
<name>A0A0Q3EGB3_BRADI</name>